<protein>
    <submittedName>
        <fullName evidence="1">Uncharacterized protein</fullName>
    </submittedName>
</protein>
<name>A0AAN9J6C2_CLITE</name>
<sequence>MGSSSGSSSKSSSPTDSTGACARASLAIRVYFRVGEQAAGIMILKGLGTGWGLILLVSKRFASVDSGISLGMVRSLPLDIVPLILCLFKGFPVMLRE</sequence>
<organism evidence="1 2">
    <name type="scientific">Clitoria ternatea</name>
    <name type="common">Butterfly pea</name>
    <dbReference type="NCBI Taxonomy" id="43366"/>
    <lineage>
        <taxon>Eukaryota</taxon>
        <taxon>Viridiplantae</taxon>
        <taxon>Streptophyta</taxon>
        <taxon>Embryophyta</taxon>
        <taxon>Tracheophyta</taxon>
        <taxon>Spermatophyta</taxon>
        <taxon>Magnoliopsida</taxon>
        <taxon>eudicotyledons</taxon>
        <taxon>Gunneridae</taxon>
        <taxon>Pentapetalae</taxon>
        <taxon>rosids</taxon>
        <taxon>fabids</taxon>
        <taxon>Fabales</taxon>
        <taxon>Fabaceae</taxon>
        <taxon>Papilionoideae</taxon>
        <taxon>50 kb inversion clade</taxon>
        <taxon>NPAAA clade</taxon>
        <taxon>indigoferoid/millettioid clade</taxon>
        <taxon>Phaseoleae</taxon>
        <taxon>Clitoria</taxon>
    </lineage>
</organism>
<proteinExistence type="predicted"/>
<dbReference type="EMBL" id="JAYKXN010000004">
    <property type="protein sequence ID" value="KAK7292973.1"/>
    <property type="molecule type" value="Genomic_DNA"/>
</dbReference>
<dbReference type="Proteomes" id="UP001359559">
    <property type="component" value="Unassembled WGS sequence"/>
</dbReference>
<comment type="caution">
    <text evidence="1">The sequence shown here is derived from an EMBL/GenBank/DDBJ whole genome shotgun (WGS) entry which is preliminary data.</text>
</comment>
<evidence type="ECO:0000313" key="2">
    <source>
        <dbReference type="Proteomes" id="UP001359559"/>
    </source>
</evidence>
<gene>
    <name evidence="1" type="ORF">RJT34_15832</name>
</gene>
<keyword evidence="2" id="KW-1185">Reference proteome</keyword>
<evidence type="ECO:0000313" key="1">
    <source>
        <dbReference type="EMBL" id="KAK7292973.1"/>
    </source>
</evidence>
<accession>A0AAN9J6C2</accession>
<reference evidence="1 2" key="1">
    <citation type="submission" date="2024-01" db="EMBL/GenBank/DDBJ databases">
        <title>The genomes of 5 underutilized Papilionoideae crops provide insights into root nodulation and disease resistance.</title>
        <authorList>
            <person name="Yuan L."/>
        </authorList>
    </citation>
    <scope>NUCLEOTIDE SEQUENCE [LARGE SCALE GENOMIC DNA]</scope>
    <source>
        <strain evidence="1">LY-2023</strain>
        <tissue evidence="1">Leaf</tissue>
    </source>
</reference>
<dbReference type="AlphaFoldDB" id="A0AAN9J6C2"/>